<feature type="region of interest" description="Disordered" evidence="1">
    <location>
        <begin position="1"/>
        <end position="52"/>
    </location>
</feature>
<dbReference type="Proteomes" id="UP000298127">
    <property type="component" value="Unassembled WGS sequence"/>
</dbReference>
<evidence type="ECO:0000313" key="3">
    <source>
        <dbReference type="EMBL" id="TFV97010.1"/>
    </source>
</evidence>
<dbReference type="InterPro" id="IPR009839">
    <property type="entry name" value="SseB_N"/>
</dbReference>
<gene>
    <name evidence="3" type="ORF">E4M00_13235</name>
</gene>
<evidence type="ECO:0000256" key="1">
    <source>
        <dbReference type="SAM" id="MobiDB-lite"/>
    </source>
</evidence>
<dbReference type="EMBL" id="SPQZ01000004">
    <property type="protein sequence ID" value="TFV97010.1"/>
    <property type="molecule type" value="Genomic_DNA"/>
</dbReference>
<name>A0A4Y9QY79_9MICO</name>
<accession>A0A4Y9QY79</accession>
<protein>
    <submittedName>
        <fullName evidence="3">SseB family protein</fullName>
    </submittedName>
</protein>
<dbReference type="AlphaFoldDB" id="A0A4Y9QY79"/>
<proteinExistence type="predicted"/>
<keyword evidence="4" id="KW-1185">Reference proteome</keyword>
<dbReference type="Pfam" id="PF07179">
    <property type="entry name" value="SseB"/>
    <property type="match status" value="1"/>
</dbReference>
<reference evidence="3 4" key="1">
    <citation type="journal article" date="2018" name="J. Microbiol.">
        <title>Leifsonia flava sp. nov., a novel actinobacterium isolated from the rhizosphere of Aquilegia viridiflora.</title>
        <authorList>
            <person name="Cai Y."/>
            <person name="Tao W.Z."/>
            <person name="Ma Y.J."/>
            <person name="Cheng J."/>
            <person name="Zhang M.Y."/>
            <person name="Zhang Y.X."/>
        </authorList>
    </citation>
    <scope>NUCLEOTIDE SEQUENCE [LARGE SCALE GENOMIC DNA]</scope>
    <source>
        <strain evidence="3 4">SYP-B2174</strain>
    </source>
</reference>
<dbReference type="RefSeq" id="WP_135120964.1">
    <property type="nucleotide sequence ID" value="NZ_SPQZ01000004.1"/>
</dbReference>
<evidence type="ECO:0000259" key="2">
    <source>
        <dbReference type="Pfam" id="PF07179"/>
    </source>
</evidence>
<feature type="domain" description="SseB protein N-terminal" evidence="2">
    <location>
        <begin position="57"/>
        <end position="178"/>
    </location>
</feature>
<sequence length="274" mass="29078">MSQPTDRPEERHPSLPESAASLPAHIADSAGQPWAGRSFEPNTSSADDGSAPPRLIEALRRFRARELGQAEVIDAVRDSRLLIPLVAQLGEAGVNEHGHTVDKSQELAIVTVAGPDGRNVLPVFSSVTAMAAWNPSARPVPADGVRVALAAASEDTELVVLDPTSETEFAIRRPALWAVAQSQPWTPSFESPLVAAAFERTIGSELAVLGIRLASGDPHSRLAGPELVVELELVDGLDSGELDTILGRLAQRWAADDHIATAVDSLKVRLVASR</sequence>
<feature type="compositionally biased region" description="Basic and acidic residues" evidence="1">
    <location>
        <begin position="1"/>
        <end position="14"/>
    </location>
</feature>
<comment type="caution">
    <text evidence="3">The sequence shown here is derived from an EMBL/GenBank/DDBJ whole genome shotgun (WGS) entry which is preliminary data.</text>
</comment>
<organism evidence="3 4">
    <name type="scientific">Orlajensenia leifsoniae</name>
    <dbReference type="NCBI Taxonomy" id="2561933"/>
    <lineage>
        <taxon>Bacteria</taxon>
        <taxon>Bacillati</taxon>
        <taxon>Actinomycetota</taxon>
        <taxon>Actinomycetes</taxon>
        <taxon>Micrococcales</taxon>
        <taxon>Microbacteriaceae</taxon>
        <taxon>Orlajensenia</taxon>
    </lineage>
</organism>
<evidence type="ECO:0000313" key="4">
    <source>
        <dbReference type="Proteomes" id="UP000298127"/>
    </source>
</evidence>